<evidence type="ECO:0000259" key="3">
    <source>
        <dbReference type="Pfam" id="PF00188"/>
    </source>
</evidence>
<feature type="transmembrane region" description="Helical" evidence="2">
    <location>
        <begin position="5"/>
        <end position="22"/>
    </location>
</feature>
<dbReference type="SUPFAM" id="SSF55797">
    <property type="entry name" value="PR-1-like"/>
    <property type="match status" value="1"/>
</dbReference>
<keyword evidence="2" id="KW-0472">Membrane</keyword>
<keyword evidence="5" id="KW-1185">Reference proteome</keyword>
<proteinExistence type="predicted"/>
<dbReference type="Gene3D" id="3.40.33.10">
    <property type="entry name" value="CAP"/>
    <property type="match status" value="1"/>
</dbReference>
<dbReference type="AlphaFoldDB" id="A0A062V896"/>
<accession>A0A062V896</accession>
<feature type="domain" description="SCP" evidence="3">
    <location>
        <begin position="77"/>
        <end position="221"/>
    </location>
</feature>
<dbReference type="InterPro" id="IPR035940">
    <property type="entry name" value="CAP_sf"/>
</dbReference>
<dbReference type="PANTHER" id="PTHR31157:SF1">
    <property type="entry name" value="SCP DOMAIN-CONTAINING PROTEIN"/>
    <property type="match status" value="1"/>
</dbReference>
<dbReference type="CDD" id="cd05379">
    <property type="entry name" value="CAP_bacterial"/>
    <property type="match status" value="1"/>
</dbReference>
<protein>
    <recommendedName>
        <fullName evidence="3">SCP domain-containing protein</fullName>
    </recommendedName>
</protein>
<dbReference type="EMBL" id="JMIY01000001">
    <property type="protein sequence ID" value="KCZ73512.1"/>
    <property type="molecule type" value="Genomic_DNA"/>
</dbReference>
<keyword evidence="2" id="KW-1133">Transmembrane helix</keyword>
<dbReference type="InterPro" id="IPR014044">
    <property type="entry name" value="CAP_dom"/>
</dbReference>
<evidence type="ECO:0000256" key="2">
    <source>
        <dbReference type="SAM" id="Phobius"/>
    </source>
</evidence>
<dbReference type="Pfam" id="PF00188">
    <property type="entry name" value="CAP"/>
    <property type="match status" value="1"/>
</dbReference>
<name>A0A062V896_9EURY</name>
<gene>
    <name evidence="4" type="ORF">ANME2D_00580</name>
</gene>
<dbReference type="Proteomes" id="UP000027153">
    <property type="component" value="Unassembled WGS sequence"/>
</dbReference>
<feature type="coiled-coil region" evidence="1">
    <location>
        <begin position="61"/>
        <end position="88"/>
    </location>
</feature>
<organism evidence="4 5">
    <name type="scientific">Candidatus Methanoperedens nitratireducens</name>
    <dbReference type="NCBI Taxonomy" id="1392998"/>
    <lineage>
        <taxon>Archaea</taxon>
        <taxon>Methanobacteriati</taxon>
        <taxon>Methanobacteriota</taxon>
        <taxon>Stenosarchaea group</taxon>
        <taxon>Methanomicrobia</taxon>
        <taxon>Methanosarcinales</taxon>
        <taxon>ANME-2 cluster</taxon>
        <taxon>Candidatus Methanoperedentaceae</taxon>
        <taxon>Candidatus Methanoperedens</taxon>
    </lineage>
</organism>
<keyword evidence="1" id="KW-0175">Coiled coil</keyword>
<keyword evidence="2" id="KW-0812">Transmembrane</keyword>
<dbReference type="PANTHER" id="PTHR31157">
    <property type="entry name" value="SCP DOMAIN-CONTAINING PROTEIN"/>
    <property type="match status" value="1"/>
</dbReference>
<reference evidence="4 5" key="1">
    <citation type="journal article" date="2013" name="Nature">
        <title>Anaerobic oxidation of methane coupled to nitrate reduction in a novel archaeal lineage.</title>
        <authorList>
            <person name="Haroon M.F."/>
            <person name="Hu S."/>
            <person name="Shi Y."/>
            <person name="Imelfort M."/>
            <person name="Keller J."/>
            <person name="Hugenholtz P."/>
            <person name="Yuan Z."/>
            <person name="Tyson G.W."/>
        </authorList>
    </citation>
    <scope>NUCLEOTIDE SEQUENCE [LARGE SCALE GENOMIC DNA]</scope>
    <source>
        <strain evidence="4 5">ANME-2d</strain>
    </source>
</reference>
<evidence type="ECO:0000256" key="1">
    <source>
        <dbReference type="SAM" id="Coils"/>
    </source>
</evidence>
<dbReference type="RefSeq" id="WP_052368526.1">
    <property type="nucleotide sequence ID" value="NZ_JMIY01000001.1"/>
</dbReference>
<evidence type="ECO:0000313" key="5">
    <source>
        <dbReference type="Proteomes" id="UP000027153"/>
    </source>
</evidence>
<sequence length="222" mass="25934">MGRNWIRFLIVLIILFLAWYNYQPIEVVFNPVIDYYDTDYTSYNSYRLKEPANEIVKGTTTNQSEINISLLENRIHELINEKRQQNGLSTLEYDPDIANIARNNSQDMADNDYFDHINPDGENPTDRGIKSGYRCFKYYGSYYTYGLAENLYKGYLYSSIIYYKDFTSYNWNTPEEIAQSAVNGWMDSPGHRKNILKPTYDREGIGVAIASDMRVLVTQNFC</sequence>
<evidence type="ECO:0000313" key="4">
    <source>
        <dbReference type="EMBL" id="KCZ73512.1"/>
    </source>
</evidence>
<dbReference type="OrthoDB" id="60683at2157"/>
<comment type="caution">
    <text evidence="4">The sequence shown here is derived from an EMBL/GenBank/DDBJ whole genome shotgun (WGS) entry which is preliminary data.</text>
</comment>